<organism evidence="2 3">
    <name type="scientific">Kribbella sancticallisti</name>
    <dbReference type="NCBI Taxonomy" id="460087"/>
    <lineage>
        <taxon>Bacteria</taxon>
        <taxon>Bacillati</taxon>
        <taxon>Actinomycetota</taxon>
        <taxon>Actinomycetes</taxon>
        <taxon>Propionibacteriales</taxon>
        <taxon>Kribbellaceae</taxon>
        <taxon>Kribbella</taxon>
    </lineage>
</organism>
<feature type="region of interest" description="Disordered" evidence="1">
    <location>
        <begin position="56"/>
        <end position="92"/>
    </location>
</feature>
<dbReference type="Proteomes" id="UP001500393">
    <property type="component" value="Unassembled WGS sequence"/>
</dbReference>
<name>A0ABP4PNG3_9ACTN</name>
<keyword evidence="3" id="KW-1185">Reference proteome</keyword>
<reference evidence="3" key="1">
    <citation type="journal article" date="2019" name="Int. J. Syst. Evol. Microbiol.">
        <title>The Global Catalogue of Microorganisms (GCM) 10K type strain sequencing project: providing services to taxonomists for standard genome sequencing and annotation.</title>
        <authorList>
            <consortium name="The Broad Institute Genomics Platform"/>
            <consortium name="The Broad Institute Genome Sequencing Center for Infectious Disease"/>
            <person name="Wu L."/>
            <person name="Ma J."/>
        </authorList>
    </citation>
    <scope>NUCLEOTIDE SEQUENCE [LARGE SCALE GENOMIC DNA]</scope>
    <source>
        <strain evidence="3">JCM 14969</strain>
    </source>
</reference>
<evidence type="ECO:0000313" key="2">
    <source>
        <dbReference type="EMBL" id="GAA1582637.1"/>
    </source>
</evidence>
<accession>A0ABP4PNG3</accession>
<evidence type="ECO:0000256" key="1">
    <source>
        <dbReference type="SAM" id="MobiDB-lite"/>
    </source>
</evidence>
<proteinExistence type="predicted"/>
<comment type="caution">
    <text evidence="2">The sequence shown here is derived from an EMBL/GenBank/DDBJ whole genome shotgun (WGS) entry which is preliminary data.</text>
</comment>
<gene>
    <name evidence="2" type="ORF">GCM10009789_40530</name>
</gene>
<protein>
    <submittedName>
        <fullName evidence="2">Uncharacterized protein</fullName>
    </submittedName>
</protein>
<evidence type="ECO:0000313" key="3">
    <source>
        <dbReference type="Proteomes" id="UP001500393"/>
    </source>
</evidence>
<sequence length="167" mass="17646">MAQLMRVRGEYAGAGGAQRVTEEDAAPLTLSCSLMSSCVSLHSGRQAITCAPNASFSSISSSDRPASSTASTVVGIGPRPITSGQRRHSQTRSRCCRIRTDWGGYRQVVHPDRVDAVRFGELLAGAPLEPHADQGMPLIGQAGRNNVRVSGANGCGEHRQTVDTAQE</sequence>
<dbReference type="EMBL" id="BAAAOS010000022">
    <property type="protein sequence ID" value="GAA1582637.1"/>
    <property type="molecule type" value="Genomic_DNA"/>
</dbReference>
<feature type="compositionally biased region" description="Low complexity" evidence="1">
    <location>
        <begin position="56"/>
        <end position="71"/>
    </location>
</feature>